<proteinExistence type="inferred from homology"/>
<dbReference type="OrthoDB" id="409725at2759"/>
<keyword evidence="3 10" id="KW-0813">Transport</keyword>
<evidence type="ECO:0000256" key="8">
    <source>
        <dbReference type="ARBA" id="ARBA00022989"/>
    </source>
</evidence>
<evidence type="ECO:0000256" key="1">
    <source>
        <dbReference type="ARBA" id="ARBA00004651"/>
    </source>
</evidence>
<comment type="function">
    <text evidence="10">Mediates both low-affinity uptake and efflux of sugar across the membrane.</text>
</comment>
<keyword evidence="5 10" id="KW-0762">Sugar transport</keyword>
<keyword evidence="7" id="KW-0677">Repeat</keyword>
<evidence type="ECO:0000256" key="6">
    <source>
        <dbReference type="ARBA" id="ARBA00022692"/>
    </source>
</evidence>
<dbReference type="PANTHER" id="PTHR10791">
    <property type="entry name" value="RAG1-ACTIVATING PROTEIN 1"/>
    <property type="match status" value="1"/>
</dbReference>
<feature type="transmembrane region" description="Helical" evidence="10">
    <location>
        <begin position="126"/>
        <end position="147"/>
    </location>
</feature>
<sequence length="269" mass="29997">MADLAFVFGLLGNIVSFMVFLAPIPTFYQIYKKRSTAGFQSLPYIVGLFSAMLWMYYAFLKPDTTLLITINSVGCFIQSAYICFYLVFASKDTRIQTVKLILSLNVVGFGLVLFLTQFFANESNRGSIVGWICLVFSLCVFVAPLGVVRQVIRMKSVEYMPFLLSFFLTLSAVMWFFFGLLRKDYNIAIPNVLGFSFGVIQMVLYLMYKNAKEGGVQVPEVVEVKIEKISELKEQIIDVVKVGGMTLEIIPLGADGGIIVGGDKTCSPE</sequence>
<name>A0A8X8XKU7_SALSN</name>
<keyword evidence="6 10" id="KW-0812">Transmembrane</keyword>
<dbReference type="PANTHER" id="PTHR10791:SF22">
    <property type="entry name" value="BIDIRECTIONAL SUGAR TRANSPORTER SWEET11"/>
    <property type="match status" value="1"/>
</dbReference>
<accession>A0A8X8XKU7</accession>
<dbReference type="GO" id="GO:0005886">
    <property type="term" value="C:plasma membrane"/>
    <property type="evidence" value="ECO:0007669"/>
    <property type="project" value="UniProtKB-SubCell"/>
</dbReference>
<dbReference type="EMBL" id="PNBA02000009">
    <property type="protein sequence ID" value="KAG6413191.1"/>
    <property type="molecule type" value="Genomic_DNA"/>
</dbReference>
<evidence type="ECO:0000256" key="10">
    <source>
        <dbReference type="RuleBase" id="RU910715"/>
    </source>
</evidence>
<evidence type="ECO:0000256" key="2">
    <source>
        <dbReference type="ARBA" id="ARBA00007809"/>
    </source>
</evidence>
<dbReference type="GO" id="GO:0051119">
    <property type="term" value="F:sugar transmembrane transporter activity"/>
    <property type="evidence" value="ECO:0007669"/>
    <property type="project" value="InterPro"/>
</dbReference>
<keyword evidence="8 10" id="KW-1133">Transmembrane helix</keyword>
<dbReference type="Proteomes" id="UP000298416">
    <property type="component" value="Unassembled WGS sequence"/>
</dbReference>
<reference evidence="11" key="2">
    <citation type="submission" date="2020-08" db="EMBL/GenBank/DDBJ databases">
        <title>Plant Genome Project.</title>
        <authorList>
            <person name="Zhang R.-G."/>
        </authorList>
    </citation>
    <scope>NUCLEOTIDE SEQUENCE</scope>
    <source>
        <strain evidence="11">Huo1</strain>
        <tissue evidence="11">Leaf</tissue>
    </source>
</reference>
<keyword evidence="12" id="KW-1185">Reference proteome</keyword>
<dbReference type="FunFam" id="1.20.1280.290:FF:000003">
    <property type="entry name" value="Bidirectional sugar transporter SWEET"/>
    <property type="match status" value="1"/>
</dbReference>
<evidence type="ECO:0000256" key="3">
    <source>
        <dbReference type="ARBA" id="ARBA00022448"/>
    </source>
</evidence>
<feature type="transmembrane region" description="Helical" evidence="10">
    <location>
        <begin position="6"/>
        <end position="30"/>
    </location>
</feature>
<feature type="transmembrane region" description="Helical" evidence="10">
    <location>
        <begin position="66"/>
        <end position="88"/>
    </location>
</feature>
<evidence type="ECO:0000256" key="9">
    <source>
        <dbReference type="ARBA" id="ARBA00023136"/>
    </source>
</evidence>
<gene>
    <name evidence="11" type="ORF">SASPL_125897</name>
</gene>
<evidence type="ECO:0000313" key="12">
    <source>
        <dbReference type="Proteomes" id="UP000298416"/>
    </source>
</evidence>
<comment type="caution">
    <text evidence="11">The sequence shown here is derived from an EMBL/GenBank/DDBJ whole genome shotgun (WGS) entry which is preliminary data.</text>
</comment>
<dbReference type="FunFam" id="1.20.1280.290:FF:000001">
    <property type="entry name" value="Bidirectional sugar transporter SWEET"/>
    <property type="match status" value="1"/>
</dbReference>
<reference evidence="11" key="1">
    <citation type="submission" date="2018-01" db="EMBL/GenBank/DDBJ databases">
        <authorList>
            <person name="Mao J.F."/>
        </authorList>
    </citation>
    <scope>NUCLEOTIDE SEQUENCE</scope>
    <source>
        <strain evidence="11">Huo1</strain>
        <tissue evidence="11">Leaf</tissue>
    </source>
</reference>
<feature type="transmembrane region" description="Helical" evidence="10">
    <location>
        <begin position="100"/>
        <end position="120"/>
    </location>
</feature>
<organism evidence="11">
    <name type="scientific">Salvia splendens</name>
    <name type="common">Scarlet sage</name>
    <dbReference type="NCBI Taxonomy" id="180675"/>
    <lineage>
        <taxon>Eukaryota</taxon>
        <taxon>Viridiplantae</taxon>
        <taxon>Streptophyta</taxon>
        <taxon>Embryophyta</taxon>
        <taxon>Tracheophyta</taxon>
        <taxon>Spermatophyta</taxon>
        <taxon>Magnoliopsida</taxon>
        <taxon>eudicotyledons</taxon>
        <taxon>Gunneridae</taxon>
        <taxon>Pentapetalae</taxon>
        <taxon>asterids</taxon>
        <taxon>lamiids</taxon>
        <taxon>Lamiales</taxon>
        <taxon>Lamiaceae</taxon>
        <taxon>Nepetoideae</taxon>
        <taxon>Mentheae</taxon>
        <taxon>Salviinae</taxon>
        <taxon>Salvia</taxon>
        <taxon>Salvia subgen. Calosphace</taxon>
        <taxon>core Calosphace</taxon>
    </lineage>
</organism>
<feature type="transmembrane region" description="Helical" evidence="10">
    <location>
        <begin position="159"/>
        <end position="181"/>
    </location>
</feature>
<comment type="similarity">
    <text evidence="2 10">Belongs to the SWEET sugar transporter family.</text>
</comment>
<protein>
    <recommendedName>
        <fullName evidence="10">Bidirectional sugar transporter SWEET</fullName>
    </recommendedName>
</protein>
<keyword evidence="9 10" id="KW-0472">Membrane</keyword>
<dbReference type="Gene3D" id="1.20.1280.290">
    <property type="match status" value="2"/>
</dbReference>
<dbReference type="InterPro" id="IPR047664">
    <property type="entry name" value="SWEET"/>
</dbReference>
<dbReference type="Pfam" id="PF03083">
    <property type="entry name" value="MtN3_slv"/>
    <property type="match status" value="2"/>
</dbReference>
<feature type="transmembrane region" description="Helical" evidence="10">
    <location>
        <begin position="42"/>
        <end position="60"/>
    </location>
</feature>
<keyword evidence="4" id="KW-1003">Cell membrane</keyword>
<evidence type="ECO:0000256" key="4">
    <source>
        <dbReference type="ARBA" id="ARBA00022475"/>
    </source>
</evidence>
<evidence type="ECO:0000256" key="7">
    <source>
        <dbReference type="ARBA" id="ARBA00022737"/>
    </source>
</evidence>
<dbReference type="AlphaFoldDB" id="A0A8X8XKU7"/>
<dbReference type="InterPro" id="IPR004316">
    <property type="entry name" value="SWEET_rpt"/>
</dbReference>
<feature type="transmembrane region" description="Helical" evidence="10">
    <location>
        <begin position="187"/>
        <end position="208"/>
    </location>
</feature>
<evidence type="ECO:0000313" key="11">
    <source>
        <dbReference type="EMBL" id="KAG6413191.1"/>
    </source>
</evidence>
<evidence type="ECO:0000256" key="5">
    <source>
        <dbReference type="ARBA" id="ARBA00022597"/>
    </source>
</evidence>
<comment type="subcellular location">
    <subcellularLocation>
        <location evidence="1 10">Cell membrane</location>
        <topology evidence="1 10">Multi-pass membrane protein</topology>
    </subcellularLocation>
</comment>